<dbReference type="SUPFAM" id="SSF46689">
    <property type="entry name" value="Homeodomain-like"/>
    <property type="match status" value="1"/>
</dbReference>
<dbReference type="PANTHER" id="PTHR30055:SF234">
    <property type="entry name" value="HTH-TYPE TRANSCRIPTIONAL REGULATOR BETI"/>
    <property type="match status" value="1"/>
</dbReference>
<dbReference type="Gene3D" id="1.10.357.10">
    <property type="entry name" value="Tetracycline Repressor, domain 2"/>
    <property type="match status" value="1"/>
</dbReference>
<dbReference type="KEGG" id="clia:C3E79_00375"/>
<dbReference type="GO" id="GO:0003700">
    <property type="term" value="F:DNA-binding transcription factor activity"/>
    <property type="evidence" value="ECO:0007669"/>
    <property type="project" value="TreeGrafter"/>
</dbReference>
<dbReference type="Pfam" id="PF00440">
    <property type="entry name" value="TetR_N"/>
    <property type="match status" value="1"/>
</dbReference>
<dbReference type="OrthoDB" id="9796019at2"/>
<accession>A0A2S0WBK4</accession>
<evidence type="ECO:0000256" key="2">
    <source>
        <dbReference type="ARBA" id="ARBA00023125"/>
    </source>
</evidence>
<dbReference type="InterPro" id="IPR001647">
    <property type="entry name" value="HTH_TetR"/>
</dbReference>
<name>A0A2S0WBK4_9CORY</name>
<keyword evidence="5" id="KW-1185">Reference proteome</keyword>
<dbReference type="AlphaFoldDB" id="A0A2S0WBK4"/>
<keyword evidence="2" id="KW-0238">DNA-binding</keyword>
<dbReference type="InterPro" id="IPR036271">
    <property type="entry name" value="Tet_transcr_reg_TetR-rel_C_sf"/>
</dbReference>
<dbReference type="InterPro" id="IPR009057">
    <property type="entry name" value="Homeodomain-like_sf"/>
</dbReference>
<evidence type="ECO:0000256" key="1">
    <source>
        <dbReference type="ARBA" id="ARBA00023015"/>
    </source>
</evidence>
<sequence length="199" mass="22261">MTNSDSHAAERPRVGRPKRRAATEEKIYRSVLKIAREKGFGAVTIDAVVADSGVAKTTIYRRYDDRVDMLIDVLRHLTLDVPAEYPTDQKGFERYIVNLHDHLENKIGLRLIGALVSSSEEFLEEWRERVVDELVSGFSRYFSKGVKAGSFAEGVNGGVIATMVVGSVLTRAVFDLKNRERHAKAVAAMLWPIISVKTQ</sequence>
<dbReference type="InterPro" id="IPR050109">
    <property type="entry name" value="HTH-type_TetR-like_transc_reg"/>
</dbReference>
<keyword evidence="3" id="KW-0804">Transcription</keyword>
<dbReference type="EMBL" id="CP026948">
    <property type="protein sequence ID" value="AWB83134.1"/>
    <property type="molecule type" value="Genomic_DNA"/>
</dbReference>
<organism evidence="4 5">
    <name type="scientific">Corynebacterium liangguodongii</name>
    <dbReference type="NCBI Taxonomy" id="2079535"/>
    <lineage>
        <taxon>Bacteria</taxon>
        <taxon>Bacillati</taxon>
        <taxon>Actinomycetota</taxon>
        <taxon>Actinomycetes</taxon>
        <taxon>Mycobacteriales</taxon>
        <taxon>Corynebacteriaceae</taxon>
        <taxon>Corynebacterium</taxon>
    </lineage>
</organism>
<gene>
    <name evidence="4" type="ORF">C3E79_00375</name>
</gene>
<dbReference type="PROSITE" id="PS50977">
    <property type="entry name" value="HTH_TETR_2"/>
    <property type="match status" value="1"/>
</dbReference>
<dbReference type="SUPFAM" id="SSF48498">
    <property type="entry name" value="Tetracyclin repressor-like, C-terminal domain"/>
    <property type="match status" value="1"/>
</dbReference>
<dbReference type="PANTHER" id="PTHR30055">
    <property type="entry name" value="HTH-TYPE TRANSCRIPTIONAL REGULATOR RUTR"/>
    <property type="match status" value="1"/>
</dbReference>
<reference evidence="5" key="1">
    <citation type="submission" date="2018-01" db="EMBL/GenBank/DDBJ databases">
        <authorList>
            <person name="Li J."/>
        </authorList>
    </citation>
    <scope>NUCLEOTIDE SEQUENCE [LARGE SCALE GENOMIC DNA]</scope>
    <source>
        <strain evidence="5">2184</strain>
    </source>
</reference>
<dbReference type="Proteomes" id="UP000244754">
    <property type="component" value="Chromosome"/>
</dbReference>
<dbReference type="RefSeq" id="WP_108403130.1">
    <property type="nucleotide sequence ID" value="NZ_CP026948.1"/>
</dbReference>
<protein>
    <submittedName>
        <fullName evidence="4">TetR/AcrR family transcriptional regulator</fullName>
    </submittedName>
</protein>
<evidence type="ECO:0000256" key="3">
    <source>
        <dbReference type="ARBA" id="ARBA00023163"/>
    </source>
</evidence>
<dbReference type="GO" id="GO:0000976">
    <property type="term" value="F:transcription cis-regulatory region binding"/>
    <property type="evidence" value="ECO:0007669"/>
    <property type="project" value="TreeGrafter"/>
</dbReference>
<evidence type="ECO:0000313" key="4">
    <source>
        <dbReference type="EMBL" id="AWB83134.1"/>
    </source>
</evidence>
<proteinExistence type="predicted"/>
<evidence type="ECO:0000313" key="5">
    <source>
        <dbReference type="Proteomes" id="UP000244754"/>
    </source>
</evidence>
<keyword evidence="1" id="KW-0805">Transcription regulation</keyword>